<evidence type="ECO:0000256" key="6">
    <source>
        <dbReference type="ARBA" id="ARBA00022640"/>
    </source>
</evidence>
<dbReference type="InterPro" id="IPR000549">
    <property type="entry name" value="PSI_PsaG/PsaK"/>
</dbReference>
<evidence type="ECO:0000256" key="8">
    <source>
        <dbReference type="ARBA" id="ARBA00022836"/>
    </source>
</evidence>
<evidence type="ECO:0000256" key="4">
    <source>
        <dbReference type="ARBA" id="ARBA00022528"/>
    </source>
</evidence>
<evidence type="ECO:0000256" key="3">
    <source>
        <dbReference type="ARBA" id="ARBA00006458"/>
    </source>
</evidence>
<evidence type="ECO:0000256" key="2">
    <source>
        <dbReference type="ARBA" id="ARBA00004229"/>
    </source>
</evidence>
<protein>
    <submittedName>
        <fullName evidence="10">Uncharacterized protein</fullName>
    </submittedName>
</protein>
<dbReference type="InterPro" id="IPR016370">
    <property type="entry name" value="PSI_PsaG/PsaK_pln"/>
</dbReference>
<name>A0AAE0KXK5_9CHLO</name>
<dbReference type="PANTHER" id="PTHR34195">
    <property type="entry name" value="PHOTOSYSTEM I REACTION CENTER SUBUNIT V, CHLOROPLASTIC-RELATED"/>
    <property type="match status" value="1"/>
</dbReference>
<evidence type="ECO:0000256" key="1">
    <source>
        <dbReference type="ARBA" id="ARBA00004141"/>
    </source>
</evidence>
<accession>A0AAE0KXK5</accession>
<dbReference type="InterPro" id="IPR023618">
    <property type="entry name" value="PSI_PsaG/PsaK_dom"/>
</dbReference>
<keyword evidence="7" id="KW-0812">Transmembrane</keyword>
<comment type="caution">
    <text evidence="10">The sequence shown here is derived from an EMBL/GenBank/DDBJ whole genome shotgun (WGS) entry which is preliminary data.</text>
</comment>
<comment type="similarity">
    <text evidence="3">Belongs to the PsaG/PsaK family.</text>
</comment>
<keyword evidence="4" id="KW-0150">Chloroplast</keyword>
<evidence type="ECO:0000313" key="11">
    <source>
        <dbReference type="Proteomes" id="UP001190700"/>
    </source>
</evidence>
<keyword evidence="11" id="KW-1185">Reference proteome</keyword>
<gene>
    <name evidence="10" type="ORF">CYMTET_26761</name>
</gene>
<dbReference type="PANTHER" id="PTHR34195:SF2">
    <property type="entry name" value="PHOTOSYSTEM I REACTION CENTER SUBUNIT PSAK, CHLOROPLASTIC"/>
    <property type="match status" value="1"/>
</dbReference>
<dbReference type="GO" id="GO:0015979">
    <property type="term" value="P:photosynthesis"/>
    <property type="evidence" value="ECO:0007669"/>
    <property type="project" value="UniProtKB-KW"/>
</dbReference>
<dbReference type="AlphaFoldDB" id="A0AAE0KXK5"/>
<keyword evidence="6" id="KW-0934">Plastid</keyword>
<keyword evidence="8" id="KW-0603">Photosystem I</keyword>
<dbReference type="GO" id="GO:0009507">
    <property type="term" value="C:chloroplast"/>
    <property type="evidence" value="ECO:0007669"/>
    <property type="project" value="UniProtKB-SubCell"/>
</dbReference>
<evidence type="ECO:0000256" key="9">
    <source>
        <dbReference type="ARBA" id="ARBA00023136"/>
    </source>
</evidence>
<organism evidence="10 11">
    <name type="scientific">Cymbomonas tetramitiformis</name>
    <dbReference type="NCBI Taxonomy" id="36881"/>
    <lineage>
        <taxon>Eukaryota</taxon>
        <taxon>Viridiplantae</taxon>
        <taxon>Chlorophyta</taxon>
        <taxon>Pyramimonadophyceae</taxon>
        <taxon>Pyramimonadales</taxon>
        <taxon>Pyramimonadaceae</taxon>
        <taxon>Cymbomonas</taxon>
    </lineage>
</organism>
<dbReference type="Pfam" id="PF01241">
    <property type="entry name" value="PSI_PSAK"/>
    <property type="match status" value="1"/>
</dbReference>
<keyword evidence="5" id="KW-0602">Photosynthesis</keyword>
<evidence type="ECO:0000256" key="7">
    <source>
        <dbReference type="ARBA" id="ARBA00022692"/>
    </source>
</evidence>
<dbReference type="Proteomes" id="UP001190700">
    <property type="component" value="Unassembled WGS sequence"/>
</dbReference>
<comment type="subcellular location">
    <subcellularLocation>
        <location evidence="1">Membrane</location>
        <topology evidence="1">Multi-pass membrane protein</topology>
    </subcellularLocation>
    <subcellularLocation>
        <location evidence="2">Plastid</location>
        <location evidence="2">Chloroplast</location>
    </subcellularLocation>
</comment>
<sequence length="133" mass="13681">MAASITFAPSLVLSSKKNMAGRSLRSATKAPVAARPTKLAVSADYIGSATNLVMVANIGATLAMGRFKFSPIGMWVPSTKKEEYAAAIEDGKDSGSWFADPSGFSAAEILAFGSLGHAHGIGMVLGLKAMGML</sequence>
<dbReference type="Gene3D" id="1.10.286.40">
    <property type="entry name" value="Chlorophyll a-b binding protein like"/>
    <property type="match status" value="1"/>
</dbReference>
<evidence type="ECO:0000313" key="10">
    <source>
        <dbReference type="EMBL" id="KAK3264498.1"/>
    </source>
</evidence>
<reference evidence="10 11" key="1">
    <citation type="journal article" date="2015" name="Genome Biol. Evol.">
        <title>Comparative Genomics of a Bacterivorous Green Alga Reveals Evolutionary Causalities and Consequences of Phago-Mixotrophic Mode of Nutrition.</title>
        <authorList>
            <person name="Burns J.A."/>
            <person name="Paasch A."/>
            <person name="Narechania A."/>
            <person name="Kim E."/>
        </authorList>
    </citation>
    <scope>NUCLEOTIDE SEQUENCE [LARGE SCALE GENOMIC DNA]</scope>
    <source>
        <strain evidence="10 11">PLY_AMNH</strain>
    </source>
</reference>
<evidence type="ECO:0000256" key="5">
    <source>
        <dbReference type="ARBA" id="ARBA00022531"/>
    </source>
</evidence>
<keyword evidence="9" id="KW-0472">Membrane</keyword>
<dbReference type="GO" id="GO:0009522">
    <property type="term" value="C:photosystem I"/>
    <property type="evidence" value="ECO:0007669"/>
    <property type="project" value="UniProtKB-KW"/>
</dbReference>
<dbReference type="EMBL" id="LGRX02014505">
    <property type="protein sequence ID" value="KAK3264498.1"/>
    <property type="molecule type" value="Genomic_DNA"/>
</dbReference>
<proteinExistence type="inferred from homology"/>